<evidence type="ECO:0000313" key="2">
    <source>
        <dbReference type="WBParaSite" id="nRc.2.0.1.t33666-RA"/>
    </source>
</evidence>
<sequence length="91" mass="10162">MLMNIVIEGPEGQEEMLRAINTANSKAVTPVPGKMMLLKDVLFAAKKKFLFARQKKFIASSVYISMKCIRTVFLNLDKCPINKVLGQQDAS</sequence>
<name>A0A915K4M6_ROMCU</name>
<reference evidence="2" key="1">
    <citation type="submission" date="2022-11" db="UniProtKB">
        <authorList>
            <consortium name="WormBaseParasite"/>
        </authorList>
    </citation>
    <scope>IDENTIFICATION</scope>
</reference>
<protein>
    <submittedName>
        <fullName evidence="2">Uncharacterized protein</fullName>
    </submittedName>
</protein>
<dbReference type="WBParaSite" id="nRc.2.0.1.t33666-RA">
    <property type="protein sequence ID" value="nRc.2.0.1.t33666-RA"/>
    <property type="gene ID" value="nRc.2.0.1.g33666"/>
</dbReference>
<proteinExistence type="predicted"/>
<dbReference type="Proteomes" id="UP000887565">
    <property type="component" value="Unplaced"/>
</dbReference>
<keyword evidence="1" id="KW-1185">Reference proteome</keyword>
<organism evidence="1 2">
    <name type="scientific">Romanomermis culicivorax</name>
    <name type="common">Nematode worm</name>
    <dbReference type="NCBI Taxonomy" id="13658"/>
    <lineage>
        <taxon>Eukaryota</taxon>
        <taxon>Metazoa</taxon>
        <taxon>Ecdysozoa</taxon>
        <taxon>Nematoda</taxon>
        <taxon>Enoplea</taxon>
        <taxon>Dorylaimia</taxon>
        <taxon>Mermithida</taxon>
        <taxon>Mermithoidea</taxon>
        <taxon>Mermithidae</taxon>
        <taxon>Romanomermis</taxon>
    </lineage>
</organism>
<dbReference type="AlphaFoldDB" id="A0A915K4M6"/>
<accession>A0A915K4M6</accession>
<evidence type="ECO:0000313" key="1">
    <source>
        <dbReference type="Proteomes" id="UP000887565"/>
    </source>
</evidence>